<keyword evidence="1" id="KW-0472">Membrane</keyword>
<name>A0ABR7T5M7_HELCL</name>
<protein>
    <recommendedName>
        <fullName evidence="2">DUF7305 domain-containing protein</fullName>
    </recommendedName>
</protein>
<reference evidence="3 4" key="1">
    <citation type="submission" date="2020-07" db="EMBL/GenBank/DDBJ databases">
        <title>Draft whole-genome sequence of Heliobacterium chlorum DSM 3682, type strain.</title>
        <authorList>
            <person name="Kyndt J.A."/>
            <person name="Meyer T.E."/>
            <person name="Imhoff J.F."/>
        </authorList>
    </citation>
    <scope>NUCLEOTIDE SEQUENCE [LARGE SCALE GENOMIC DNA]</scope>
    <source>
        <strain evidence="3 4">DSM 3682</strain>
    </source>
</reference>
<accession>A0ABR7T5M7</accession>
<organism evidence="3 4">
    <name type="scientific">Heliobacterium chlorum</name>
    <dbReference type="NCBI Taxonomy" id="2698"/>
    <lineage>
        <taxon>Bacteria</taxon>
        <taxon>Bacillati</taxon>
        <taxon>Bacillota</taxon>
        <taxon>Clostridia</taxon>
        <taxon>Eubacteriales</taxon>
        <taxon>Heliobacteriaceae</taxon>
        <taxon>Heliobacterium</taxon>
    </lineage>
</organism>
<dbReference type="Pfam" id="PF23981">
    <property type="entry name" value="DUF7305"/>
    <property type="match status" value="1"/>
</dbReference>
<evidence type="ECO:0000313" key="4">
    <source>
        <dbReference type="Proteomes" id="UP000617402"/>
    </source>
</evidence>
<gene>
    <name evidence="3" type="ORF">H1S01_10530</name>
</gene>
<keyword evidence="4" id="KW-1185">Reference proteome</keyword>
<dbReference type="Proteomes" id="UP000617402">
    <property type="component" value="Unassembled WGS sequence"/>
</dbReference>
<feature type="domain" description="DUF7305" evidence="2">
    <location>
        <begin position="274"/>
        <end position="405"/>
    </location>
</feature>
<keyword evidence="1" id="KW-0812">Transmembrane</keyword>
<dbReference type="EMBL" id="JACVHF010000009">
    <property type="protein sequence ID" value="MBC9784946.1"/>
    <property type="molecule type" value="Genomic_DNA"/>
</dbReference>
<evidence type="ECO:0000313" key="3">
    <source>
        <dbReference type="EMBL" id="MBC9784946.1"/>
    </source>
</evidence>
<keyword evidence="1" id="KW-1133">Transmembrane helix</keyword>
<proteinExistence type="predicted"/>
<dbReference type="InterPro" id="IPR055729">
    <property type="entry name" value="DUF7305"/>
</dbReference>
<evidence type="ECO:0000259" key="2">
    <source>
        <dbReference type="Pfam" id="PF23981"/>
    </source>
</evidence>
<dbReference type="RefSeq" id="WP_188040354.1">
    <property type="nucleotide sequence ID" value="NZ_JACVHF010000009.1"/>
</dbReference>
<feature type="transmembrane region" description="Helical" evidence="1">
    <location>
        <begin position="9"/>
        <end position="31"/>
    </location>
</feature>
<evidence type="ECO:0000256" key="1">
    <source>
        <dbReference type="SAM" id="Phobius"/>
    </source>
</evidence>
<sequence>MPINDQKGAVIPLALMVALLISLLGTALWTYGTTDLKEVVADDNIKQAYYIARSGADAVADYILKNPDNLTEQALKDYINSLKNISSEKTYMGNGFFTVKVNRDVSTGVIQVESIGTVDTTSQTVTLTLEEKTTAPVTVTVSSGTSPFDKATFSKGSIYLSGGAVIQGDVGSDSTVVKSISLDGGAKIIGTLVTPGGNQNVVSYPSWGYPLTYFVSGGVTDLGTTRTYTLPSYPTFPVLPAPTDDIPVVNNGSLTLPQSKTKNTPYISNYTISQDGQYSSITIDNDSTLTVDVGNTIRKIRTSSLIIPYGHINLIGTGKLELYVDNVFVFGGGSINNGGDPSKLTLFYGGTNSLTLAGDTSLYGSLYANTANITLTAGNSIKGNIITGGSSVQLSGGTMTYTQALFAPNATVNFTQGAVFKGAIVCTKLTADGGTTIIYDNSFSYFPIDTSYIVSGGGTDSITSTSSPMTYYRKLLWK</sequence>
<comment type="caution">
    <text evidence="3">The sequence shown here is derived from an EMBL/GenBank/DDBJ whole genome shotgun (WGS) entry which is preliminary data.</text>
</comment>